<feature type="compositionally biased region" description="Low complexity" evidence="1">
    <location>
        <begin position="234"/>
        <end position="246"/>
    </location>
</feature>
<dbReference type="EMBL" id="JBHRYE010000010">
    <property type="protein sequence ID" value="MFC3670989.1"/>
    <property type="molecule type" value="Genomic_DNA"/>
</dbReference>
<feature type="region of interest" description="Disordered" evidence="1">
    <location>
        <begin position="1"/>
        <end position="39"/>
    </location>
</feature>
<name>A0ABV7V0S0_9SPHN</name>
<keyword evidence="3" id="KW-1185">Reference proteome</keyword>
<feature type="region of interest" description="Disordered" evidence="1">
    <location>
        <begin position="264"/>
        <end position="284"/>
    </location>
</feature>
<evidence type="ECO:0000256" key="1">
    <source>
        <dbReference type="SAM" id="MobiDB-lite"/>
    </source>
</evidence>
<gene>
    <name evidence="2" type="ORF">ACFOOT_06100</name>
</gene>
<dbReference type="Proteomes" id="UP001595683">
    <property type="component" value="Unassembled WGS sequence"/>
</dbReference>
<organism evidence="2 3">
    <name type="scientific">Novosphingobium pokkalii</name>
    <dbReference type="NCBI Taxonomy" id="1770194"/>
    <lineage>
        <taxon>Bacteria</taxon>
        <taxon>Pseudomonadati</taxon>
        <taxon>Pseudomonadota</taxon>
        <taxon>Alphaproteobacteria</taxon>
        <taxon>Sphingomonadales</taxon>
        <taxon>Sphingomonadaceae</taxon>
        <taxon>Novosphingobium</taxon>
    </lineage>
</organism>
<reference evidence="3" key="1">
    <citation type="journal article" date="2019" name="Int. J. Syst. Evol. Microbiol.">
        <title>The Global Catalogue of Microorganisms (GCM) 10K type strain sequencing project: providing services to taxonomists for standard genome sequencing and annotation.</title>
        <authorList>
            <consortium name="The Broad Institute Genomics Platform"/>
            <consortium name="The Broad Institute Genome Sequencing Center for Infectious Disease"/>
            <person name="Wu L."/>
            <person name="Ma J."/>
        </authorList>
    </citation>
    <scope>NUCLEOTIDE SEQUENCE [LARGE SCALE GENOMIC DNA]</scope>
    <source>
        <strain evidence="3">KCTC 42224</strain>
    </source>
</reference>
<dbReference type="RefSeq" id="WP_191322772.1">
    <property type="nucleotide sequence ID" value="NZ_BMZP01000002.1"/>
</dbReference>
<sequence>MDSMRGFADEPGPPGLFPGGDSENDWPESDLDDQPLPPLMDADERRMQVRAYNFWASMLGESRLPLVGPLLDGHLPDFADHSVLLHFDAGLEDPAIAYVGSALLADCDDHGPLSRLSQVPGRSILSRITDHYMQIVANEAPIGFEAEFANQRGRTILYRGILLPFSSTGTSLDYIYGVINWKELADPATTSELLAEIGLVLGEKKPRRKAVAVLHETGPSAGTPPVSSVPMPLPAFAEPAADGAADSQPWGALADSLGQWADGPVRARDPRDLAPQPADPAATGADAGELDLAEVALEILPALDILPGLPPLDPFAGGTLAEALHEPEPDSLADWLASARAMAALAIGSEDRTRQALYAAIGRAWDFALAAEAEPDDFAQLVAEAGLALQARAPLIPVVKLVFGAQYDKTRLTEYATALAHAHRLGLSRGELAGFLGETPGGLKGVVAAERRLRRSEEGQARIDPRAALEASLRTLPAGTLDDVPAEGREFSLVMVRRMPDGRLAVLGEVLDDEPLLERAARRLMQ</sequence>
<feature type="region of interest" description="Disordered" evidence="1">
    <location>
        <begin position="216"/>
        <end position="248"/>
    </location>
</feature>
<protein>
    <recommendedName>
        <fullName evidence="4">PAS domain-containing protein</fullName>
    </recommendedName>
</protein>
<proteinExistence type="predicted"/>
<accession>A0ABV7V0S0</accession>
<feature type="compositionally biased region" description="Acidic residues" evidence="1">
    <location>
        <begin position="22"/>
        <end position="33"/>
    </location>
</feature>
<evidence type="ECO:0008006" key="4">
    <source>
        <dbReference type="Google" id="ProtNLM"/>
    </source>
</evidence>
<feature type="compositionally biased region" description="Low complexity" evidence="1">
    <location>
        <begin position="274"/>
        <end position="284"/>
    </location>
</feature>
<comment type="caution">
    <text evidence="2">The sequence shown here is derived from an EMBL/GenBank/DDBJ whole genome shotgun (WGS) entry which is preliminary data.</text>
</comment>
<evidence type="ECO:0000313" key="2">
    <source>
        <dbReference type="EMBL" id="MFC3670989.1"/>
    </source>
</evidence>
<evidence type="ECO:0000313" key="3">
    <source>
        <dbReference type="Proteomes" id="UP001595683"/>
    </source>
</evidence>